<dbReference type="InParanoid" id="A0A0P0WHA8"/>
<evidence type="ECO:0000313" key="2">
    <source>
        <dbReference type="EMBL" id="BAS92019.1"/>
    </source>
</evidence>
<keyword evidence="3" id="KW-1185">Reference proteome</keyword>
<gene>
    <name evidence="2" type="ordered locus">Os05g0121050</name>
    <name evidence="2" type="ORF">OSNPB_050121050</name>
</gene>
<feature type="region of interest" description="Disordered" evidence="1">
    <location>
        <begin position="51"/>
        <end position="96"/>
    </location>
</feature>
<feature type="compositionally biased region" description="Basic and acidic residues" evidence="1">
    <location>
        <begin position="85"/>
        <end position="96"/>
    </location>
</feature>
<reference evidence="2 3" key="3">
    <citation type="journal article" date="2013" name="Rice">
        <title>Improvement of the Oryza sativa Nipponbare reference genome using next generation sequence and optical map data.</title>
        <authorList>
            <person name="Kawahara Y."/>
            <person name="de la Bastide M."/>
            <person name="Hamilton J.P."/>
            <person name="Kanamori H."/>
            <person name="McCombie W.R."/>
            <person name="Ouyang S."/>
            <person name="Schwartz D.C."/>
            <person name="Tanaka T."/>
            <person name="Wu J."/>
            <person name="Zhou S."/>
            <person name="Childs K.L."/>
            <person name="Davidson R.M."/>
            <person name="Lin H."/>
            <person name="Quesada-Ocampo L."/>
            <person name="Vaillancourt B."/>
            <person name="Sakai H."/>
            <person name="Lee S.S."/>
            <person name="Kim J."/>
            <person name="Numa H."/>
            <person name="Itoh T."/>
            <person name="Buell C.R."/>
            <person name="Matsumoto T."/>
        </authorList>
    </citation>
    <scope>NUCLEOTIDE SEQUENCE [LARGE SCALE GENOMIC DNA]</scope>
    <source>
        <strain evidence="3">cv. Nipponbare</strain>
    </source>
</reference>
<reference evidence="2 3" key="2">
    <citation type="journal article" date="2013" name="Plant Cell Physiol.">
        <title>Rice Annotation Project Database (RAP-DB): an integrative and interactive database for rice genomics.</title>
        <authorList>
            <person name="Sakai H."/>
            <person name="Lee S.S."/>
            <person name="Tanaka T."/>
            <person name="Numa H."/>
            <person name="Kim J."/>
            <person name="Kawahara Y."/>
            <person name="Wakimoto H."/>
            <person name="Yang C.C."/>
            <person name="Iwamoto M."/>
            <person name="Abe T."/>
            <person name="Yamada Y."/>
            <person name="Muto A."/>
            <person name="Inokuchi H."/>
            <person name="Ikemura T."/>
            <person name="Matsumoto T."/>
            <person name="Sasaki T."/>
            <person name="Itoh T."/>
        </authorList>
    </citation>
    <scope>NUCLEOTIDE SEQUENCE [LARGE SCALE GENOMIC DNA]</scope>
    <source>
        <strain evidence="3">cv. Nipponbare</strain>
    </source>
</reference>
<organism evidence="2 3">
    <name type="scientific">Oryza sativa subsp. japonica</name>
    <name type="common">Rice</name>
    <dbReference type="NCBI Taxonomy" id="39947"/>
    <lineage>
        <taxon>Eukaryota</taxon>
        <taxon>Viridiplantae</taxon>
        <taxon>Streptophyta</taxon>
        <taxon>Embryophyta</taxon>
        <taxon>Tracheophyta</taxon>
        <taxon>Spermatophyta</taxon>
        <taxon>Magnoliopsida</taxon>
        <taxon>Liliopsida</taxon>
        <taxon>Poales</taxon>
        <taxon>Poaceae</taxon>
        <taxon>BOP clade</taxon>
        <taxon>Oryzoideae</taxon>
        <taxon>Oryzeae</taxon>
        <taxon>Oryzinae</taxon>
        <taxon>Oryza</taxon>
        <taxon>Oryza sativa</taxon>
    </lineage>
</organism>
<name>A0A0P0WHA8_ORYSJ</name>
<dbReference type="PaxDb" id="39947-A0A0P0WHA8"/>
<sequence length="128" mass="15215">MDAGDDAEPSWRRSPSPPNPRARRPMLDQEIRRPHRFPRTEVSSMIRILRRREAEELHPPSRTRKSASPVLEPLIQLRPSDDEEDRRRPRRLDNQRYDGLQSHRCCACKSCMLRTLLHNLSFFYQGTR</sequence>
<evidence type="ECO:0000313" key="3">
    <source>
        <dbReference type="Proteomes" id="UP000059680"/>
    </source>
</evidence>
<reference evidence="3" key="1">
    <citation type="journal article" date="2005" name="Nature">
        <title>The map-based sequence of the rice genome.</title>
        <authorList>
            <consortium name="International rice genome sequencing project (IRGSP)"/>
            <person name="Matsumoto T."/>
            <person name="Wu J."/>
            <person name="Kanamori H."/>
            <person name="Katayose Y."/>
            <person name="Fujisawa M."/>
            <person name="Namiki N."/>
            <person name="Mizuno H."/>
            <person name="Yamamoto K."/>
            <person name="Antonio B.A."/>
            <person name="Baba T."/>
            <person name="Sakata K."/>
            <person name="Nagamura Y."/>
            <person name="Aoki H."/>
            <person name="Arikawa K."/>
            <person name="Arita K."/>
            <person name="Bito T."/>
            <person name="Chiden Y."/>
            <person name="Fujitsuka N."/>
            <person name="Fukunaka R."/>
            <person name="Hamada M."/>
            <person name="Harada C."/>
            <person name="Hayashi A."/>
            <person name="Hijishita S."/>
            <person name="Honda M."/>
            <person name="Hosokawa S."/>
            <person name="Ichikawa Y."/>
            <person name="Idonuma A."/>
            <person name="Iijima M."/>
            <person name="Ikeda M."/>
            <person name="Ikeno M."/>
            <person name="Ito K."/>
            <person name="Ito S."/>
            <person name="Ito T."/>
            <person name="Ito Y."/>
            <person name="Ito Y."/>
            <person name="Iwabuchi A."/>
            <person name="Kamiya K."/>
            <person name="Karasawa W."/>
            <person name="Kurita K."/>
            <person name="Katagiri S."/>
            <person name="Kikuta A."/>
            <person name="Kobayashi H."/>
            <person name="Kobayashi N."/>
            <person name="Machita K."/>
            <person name="Maehara T."/>
            <person name="Masukawa M."/>
            <person name="Mizubayashi T."/>
            <person name="Mukai Y."/>
            <person name="Nagasaki H."/>
            <person name="Nagata Y."/>
            <person name="Naito S."/>
            <person name="Nakashima M."/>
            <person name="Nakama Y."/>
            <person name="Nakamichi Y."/>
            <person name="Nakamura M."/>
            <person name="Meguro A."/>
            <person name="Negishi M."/>
            <person name="Ohta I."/>
            <person name="Ohta T."/>
            <person name="Okamoto M."/>
            <person name="Ono N."/>
            <person name="Saji S."/>
            <person name="Sakaguchi M."/>
            <person name="Sakai K."/>
            <person name="Shibata M."/>
            <person name="Shimokawa T."/>
            <person name="Song J."/>
            <person name="Takazaki Y."/>
            <person name="Terasawa K."/>
            <person name="Tsugane M."/>
            <person name="Tsuji K."/>
            <person name="Ueda S."/>
            <person name="Waki K."/>
            <person name="Yamagata H."/>
            <person name="Yamamoto M."/>
            <person name="Yamamoto S."/>
            <person name="Yamane H."/>
            <person name="Yoshiki S."/>
            <person name="Yoshihara R."/>
            <person name="Yukawa K."/>
            <person name="Zhong H."/>
            <person name="Yano M."/>
            <person name="Yuan Q."/>
            <person name="Ouyang S."/>
            <person name="Liu J."/>
            <person name="Jones K.M."/>
            <person name="Gansberger K."/>
            <person name="Moffat K."/>
            <person name="Hill J."/>
            <person name="Bera J."/>
            <person name="Fadrosh D."/>
            <person name="Jin S."/>
            <person name="Johri S."/>
            <person name="Kim M."/>
            <person name="Overton L."/>
            <person name="Reardon M."/>
            <person name="Tsitrin T."/>
            <person name="Vuong H."/>
            <person name="Weaver B."/>
            <person name="Ciecko A."/>
            <person name="Tallon L."/>
            <person name="Jackson J."/>
            <person name="Pai G."/>
            <person name="Aken S.V."/>
            <person name="Utterback T."/>
            <person name="Reidmuller S."/>
            <person name="Feldblyum T."/>
            <person name="Hsiao J."/>
            <person name="Zismann V."/>
            <person name="Iobst S."/>
            <person name="de Vazeille A.R."/>
            <person name="Buell C.R."/>
            <person name="Ying K."/>
            <person name="Li Y."/>
            <person name="Lu T."/>
            <person name="Huang Y."/>
            <person name="Zhao Q."/>
            <person name="Feng Q."/>
            <person name="Zhang L."/>
            <person name="Zhu J."/>
            <person name="Weng Q."/>
            <person name="Mu J."/>
            <person name="Lu Y."/>
            <person name="Fan D."/>
            <person name="Liu Y."/>
            <person name="Guan J."/>
            <person name="Zhang Y."/>
            <person name="Yu S."/>
            <person name="Liu X."/>
            <person name="Zhang Y."/>
            <person name="Hong G."/>
            <person name="Han B."/>
            <person name="Choisne N."/>
            <person name="Demange N."/>
            <person name="Orjeda G."/>
            <person name="Samain S."/>
            <person name="Cattolico L."/>
            <person name="Pelletier E."/>
            <person name="Couloux A."/>
            <person name="Segurens B."/>
            <person name="Wincker P."/>
            <person name="D'Hont A."/>
            <person name="Scarpelli C."/>
            <person name="Weissenbach J."/>
            <person name="Salanoubat M."/>
            <person name="Quetier F."/>
            <person name="Yu Y."/>
            <person name="Kim H.R."/>
            <person name="Rambo T."/>
            <person name="Currie J."/>
            <person name="Collura K."/>
            <person name="Luo M."/>
            <person name="Yang T."/>
            <person name="Ammiraju J.S.S."/>
            <person name="Engler F."/>
            <person name="Soderlund C."/>
            <person name="Wing R.A."/>
            <person name="Palmer L.E."/>
            <person name="de la Bastide M."/>
            <person name="Spiegel L."/>
            <person name="Nascimento L."/>
            <person name="Zutavern T."/>
            <person name="O'Shaughnessy A."/>
            <person name="Dike S."/>
            <person name="Dedhia N."/>
            <person name="Preston R."/>
            <person name="Balija V."/>
            <person name="McCombie W.R."/>
            <person name="Chow T."/>
            <person name="Chen H."/>
            <person name="Chung M."/>
            <person name="Chen C."/>
            <person name="Shaw J."/>
            <person name="Wu H."/>
            <person name="Hsiao K."/>
            <person name="Chao Y."/>
            <person name="Chu M."/>
            <person name="Cheng C."/>
            <person name="Hour A."/>
            <person name="Lee P."/>
            <person name="Lin S."/>
            <person name="Lin Y."/>
            <person name="Liou J."/>
            <person name="Liu S."/>
            <person name="Hsing Y."/>
            <person name="Raghuvanshi S."/>
            <person name="Mohanty A."/>
            <person name="Bharti A.K."/>
            <person name="Gaur A."/>
            <person name="Gupta V."/>
            <person name="Kumar D."/>
            <person name="Ravi V."/>
            <person name="Vij S."/>
            <person name="Kapur A."/>
            <person name="Khurana P."/>
            <person name="Khurana P."/>
            <person name="Khurana J.P."/>
            <person name="Tyagi A.K."/>
            <person name="Gaikwad K."/>
            <person name="Singh A."/>
            <person name="Dalal V."/>
            <person name="Srivastava S."/>
            <person name="Dixit A."/>
            <person name="Pal A.K."/>
            <person name="Ghazi I.A."/>
            <person name="Yadav M."/>
            <person name="Pandit A."/>
            <person name="Bhargava A."/>
            <person name="Sureshbabu K."/>
            <person name="Batra K."/>
            <person name="Sharma T.R."/>
            <person name="Mohapatra T."/>
            <person name="Singh N.K."/>
            <person name="Messing J."/>
            <person name="Nelson A.B."/>
            <person name="Fuks G."/>
            <person name="Kavchok S."/>
            <person name="Keizer G."/>
            <person name="Linton E."/>
            <person name="Llaca V."/>
            <person name="Song R."/>
            <person name="Tanyolac B."/>
            <person name="Young S."/>
            <person name="Ho-Il K."/>
            <person name="Hahn J.H."/>
            <person name="Sangsakoo G."/>
            <person name="Vanavichit A."/>
            <person name="de Mattos Luiz.A.T."/>
            <person name="Zimmer P.D."/>
            <person name="Malone G."/>
            <person name="Dellagostin O."/>
            <person name="de Oliveira A.C."/>
            <person name="Bevan M."/>
            <person name="Bancroft I."/>
            <person name="Minx P."/>
            <person name="Cordum H."/>
            <person name="Wilson R."/>
            <person name="Cheng Z."/>
            <person name="Jin W."/>
            <person name="Jiang J."/>
            <person name="Leong S.A."/>
            <person name="Iwama H."/>
            <person name="Gojobori T."/>
            <person name="Itoh T."/>
            <person name="Niimura Y."/>
            <person name="Fujii Y."/>
            <person name="Habara T."/>
            <person name="Sakai H."/>
            <person name="Sato Y."/>
            <person name="Wilson G."/>
            <person name="Kumar K."/>
            <person name="McCouch S."/>
            <person name="Juretic N."/>
            <person name="Hoen D."/>
            <person name="Wright S."/>
            <person name="Bruskiewich R."/>
            <person name="Bureau T."/>
            <person name="Miyao A."/>
            <person name="Hirochika H."/>
            <person name="Nishikawa T."/>
            <person name="Kadowaki K."/>
            <person name="Sugiura M."/>
            <person name="Burr B."/>
            <person name="Sasaki T."/>
        </authorList>
    </citation>
    <scope>NUCLEOTIDE SEQUENCE [LARGE SCALE GENOMIC DNA]</scope>
    <source>
        <strain evidence="3">cv. Nipponbare</strain>
    </source>
</reference>
<dbReference type="Proteomes" id="UP000059680">
    <property type="component" value="Chromosome 5"/>
</dbReference>
<proteinExistence type="predicted"/>
<accession>A0A0P0WHA8</accession>
<dbReference type="AlphaFoldDB" id="A0A0P0WHA8"/>
<dbReference type="EMBL" id="AP014961">
    <property type="protein sequence ID" value="BAS92019.1"/>
    <property type="molecule type" value="Genomic_DNA"/>
</dbReference>
<protein>
    <submittedName>
        <fullName evidence="2">Os05g0121050 protein</fullName>
    </submittedName>
</protein>
<evidence type="ECO:0000256" key="1">
    <source>
        <dbReference type="SAM" id="MobiDB-lite"/>
    </source>
</evidence>
<feature type="region of interest" description="Disordered" evidence="1">
    <location>
        <begin position="1"/>
        <end position="39"/>
    </location>
</feature>